<dbReference type="GO" id="GO:0012505">
    <property type="term" value="C:endomembrane system"/>
    <property type="evidence" value="ECO:0007669"/>
    <property type="project" value="UniProtKB-SubCell"/>
</dbReference>
<keyword evidence="7" id="KW-0808">Transferase</keyword>
<name>A0A1X6YEI6_9RHOB</name>
<dbReference type="Proteomes" id="UP000193495">
    <property type="component" value="Unassembled WGS sequence"/>
</dbReference>
<dbReference type="PANTHER" id="PTHR12714:SF9">
    <property type="entry name" value="PROTEIN-S-ISOPRENYLCYSTEINE O-METHYLTRANSFERASE"/>
    <property type="match status" value="1"/>
</dbReference>
<reference evidence="6 9" key="2">
    <citation type="submission" date="2018-03" db="EMBL/GenBank/DDBJ databases">
        <title>Genomic Encyclopedia of Archaeal and Bacterial Type Strains, Phase II (KMG-II): from individual species to whole genera.</title>
        <authorList>
            <person name="Goeker M."/>
        </authorList>
    </citation>
    <scope>NUCLEOTIDE SEQUENCE [LARGE SCALE GENOMIC DNA]</scope>
    <source>
        <strain evidence="6 9">DSM 29956</strain>
    </source>
</reference>
<proteinExistence type="predicted"/>
<evidence type="ECO:0000313" key="8">
    <source>
        <dbReference type="Proteomes" id="UP000193495"/>
    </source>
</evidence>
<dbReference type="EMBL" id="FWFY01000001">
    <property type="protein sequence ID" value="SLN18300.1"/>
    <property type="molecule type" value="Genomic_DNA"/>
</dbReference>
<dbReference type="Gene3D" id="1.20.120.1630">
    <property type="match status" value="1"/>
</dbReference>
<evidence type="ECO:0000256" key="1">
    <source>
        <dbReference type="ARBA" id="ARBA00004127"/>
    </source>
</evidence>
<keyword evidence="7" id="KW-0489">Methyltransferase</keyword>
<dbReference type="GO" id="GO:0008168">
    <property type="term" value="F:methyltransferase activity"/>
    <property type="evidence" value="ECO:0007669"/>
    <property type="project" value="UniProtKB-KW"/>
</dbReference>
<comment type="subcellular location">
    <subcellularLocation>
        <location evidence="1">Endomembrane system</location>
        <topology evidence="1">Multi-pass membrane protein</topology>
    </subcellularLocation>
</comment>
<sequence>MYWIDFPPAWTFYGLLSAWGLSRVEPVWLGFGPYHVALGGIVFLVGLGLMLWASATMLRHRTKVMPRQEAAALVTDGPFRFSRNPIYLGDLLLLASGALVFDAPLALLLVPVLAAILQRRFIRPEETMLRRGFGAAFEDWAARTRRWL</sequence>
<reference evidence="7 8" key="1">
    <citation type="submission" date="2017-03" db="EMBL/GenBank/DDBJ databases">
        <authorList>
            <person name="Afonso C.L."/>
            <person name="Miller P.J."/>
            <person name="Scott M.A."/>
            <person name="Spackman E."/>
            <person name="Goraichik I."/>
            <person name="Dimitrov K.M."/>
            <person name="Suarez D.L."/>
            <person name="Swayne D.E."/>
        </authorList>
    </citation>
    <scope>NUCLEOTIDE SEQUENCE [LARGE SCALE GENOMIC DNA]</scope>
    <source>
        <strain evidence="7 8">CECT 8367</strain>
    </source>
</reference>
<evidence type="ECO:0000256" key="5">
    <source>
        <dbReference type="SAM" id="Phobius"/>
    </source>
</evidence>
<gene>
    <name evidence="6" type="ORF">CLV79_1032</name>
    <name evidence="7" type="ORF">LOS8367_00398</name>
</gene>
<keyword evidence="9" id="KW-1185">Reference proteome</keyword>
<evidence type="ECO:0000256" key="2">
    <source>
        <dbReference type="ARBA" id="ARBA00022692"/>
    </source>
</evidence>
<dbReference type="PANTHER" id="PTHR12714">
    <property type="entry name" value="PROTEIN-S ISOPRENYLCYSTEINE O-METHYLTRANSFERASE"/>
    <property type="match status" value="1"/>
</dbReference>
<accession>A0A1X6YEI6</accession>
<evidence type="ECO:0000313" key="6">
    <source>
        <dbReference type="EMBL" id="PSK86956.1"/>
    </source>
</evidence>
<dbReference type="OrthoDB" id="9811969at2"/>
<dbReference type="Pfam" id="PF04191">
    <property type="entry name" value="PEMT"/>
    <property type="match status" value="1"/>
</dbReference>
<dbReference type="Proteomes" id="UP000240624">
    <property type="component" value="Unassembled WGS sequence"/>
</dbReference>
<dbReference type="EMBL" id="PYGB01000003">
    <property type="protein sequence ID" value="PSK86956.1"/>
    <property type="molecule type" value="Genomic_DNA"/>
</dbReference>
<dbReference type="InterPro" id="IPR007318">
    <property type="entry name" value="Phopholipid_MeTrfase"/>
</dbReference>
<evidence type="ECO:0000256" key="3">
    <source>
        <dbReference type="ARBA" id="ARBA00022989"/>
    </source>
</evidence>
<dbReference type="RefSeq" id="WP_085894754.1">
    <property type="nucleotide sequence ID" value="NZ_FWFY01000001.1"/>
</dbReference>
<keyword evidence="4 5" id="KW-0472">Membrane</keyword>
<feature type="transmembrane region" description="Helical" evidence="5">
    <location>
        <begin position="34"/>
        <end position="58"/>
    </location>
</feature>
<feature type="transmembrane region" description="Helical" evidence="5">
    <location>
        <begin position="91"/>
        <end position="117"/>
    </location>
</feature>
<evidence type="ECO:0000313" key="9">
    <source>
        <dbReference type="Proteomes" id="UP000240624"/>
    </source>
</evidence>
<organism evidence="7 8">
    <name type="scientific">Limimaricola soesokkakensis</name>
    <dbReference type="NCBI Taxonomy" id="1343159"/>
    <lineage>
        <taxon>Bacteria</taxon>
        <taxon>Pseudomonadati</taxon>
        <taxon>Pseudomonadota</taxon>
        <taxon>Alphaproteobacteria</taxon>
        <taxon>Rhodobacterales</taxon>
        <taxon>Paracoccaceae</taxon>
        <taxon>Limimaricola</taxon>
    </lineage>
</organism>
<dbReference type="GO" id="GO:0032259">
    <property type="term" value="P:methylation"/>
    <property type="evidence" value="ECO:0007669"/>
    <property type="project" value="UniProtKB-KW"/>
</dbReference>
<dbReference type="AlphaFoldDB" id="A0A1X6YEI6"/>
<evidence type="ECO:0000256" key="4">
    <source>
        <dbReference type="ARBA" id="ARBA00023136"/>
    </source>
</evidence>
<keyword evidence="2 5" id="KW-0812">Transmembrane</keyword>
<keyword evidence="3 5" id="KW-1133">Transmembrane helix</keyword>
<evidence type="ECO:0000313" key="7">
    <source>
        <dbReference type="EMBL" id="SLN18300.1"/>
    </source>
</evidence>
<protein>
    <submittedName>
        <fullName evidence="7">Isoprenylcysteine carboxyl methyltransferase (ICMT) family protein</fullName>
    </submittedName>
    <submittedName>
        <fullName evidence="6">Protein-S-isoprenylcysteine O-methyltransferase Ste14</fullName>
    </submittedName>
</protein>